<evidence type="ECO:0000256" key="3">
    <source>
        <dbReference type="ARBA" id="ARBA00022692"/>
    </source>
</evidence>
<organism evidence="8 9">
    <name type="scientific">Actinoallomurus oryzae</name>
    <dbReference type="NCBI Taxonomy" id="502180"/>
    <lineage>
        <taxon>Bacteria</taxon>
        <taxon>Bacillati</taxon>
        <taxon>Actinomycetota</taxon>
        <taxon>Actinomycetes</taxon>
        <taxon>Streptosporangiales</taxon>
        <taxon>Thermomonosporaceae</taxon>
        <taxon>Actinoallomurus</taxon>
    </lineage>
</organism>
<keyword evidence="5 6" id="KW-0472">Membrane</keyword>
<sequence length="247" mass="25377">MVTMLLSLLAVLCCGVAGFLAVPGNEATRRLTKILLAPPEVAAQRGKRDTHMRWAVGGLAGFVSGLLIGGVTGWTAGVLITVGCIRVLSRLEPRAVRQRRARIIAELPLTIDLLAACLRGGGAWHASVEAVAEAVGGPLGEALARVAARIRLGADPAQEWLNLADDPALAPLGRAAARAATGGAPVAATLARLARDQRRTARAAASARARTAGIRAVAPLGLCFLPAFIILGIVPAIAGMARNVLIP</sequence>
<name>A0ABP8QPA7_9ACTN</name>
<comment type="subcellular location">
    <subcellularLocation>
        <location evidence="1">Cell membrane</location>
        <topology evidence="1">Multi-pass membrane protein</topology>
    </subcellularLocation>
</comment>
<dbReference type="InterPro" id="IPR018076">
    <property type="entry name" value="T2SS_GspF_dom"/>
</dbReference>
<dbReference type="PANTHER" id="PTHR35007:SF3">
    <property type="entry name" value="POSSIBLE CONSERVED ALANINE RICH MEMBRANE PROTEIN"/>
    <property type="match status" value="1"/>
</dbReference>
<gene>
    <name evidence="8" type="ORF">GCM10023191_063410</name>
</gene>
<dbReference type="Pfam" id="PF00482">
    <property type="entry name" value="T2SSF"/>
    <property type="match status" value="1"/>
</dbReference>
<dbReference type="Proteomes" id="UP001500503">
    <property type="component" value="Unassembled WGS sequence"/>
</dbReference>
<proteinExistence type="predicted"/>
<keyword evidence="3 6" id="KW-0812">Transmembrane</keyword>
<feature type="transmembrane region" description="Helical" evidence="6">
    <location>
        <begin position="62"/>
        <end position="89"/>
    </location>
</feature>
<accession>A0ABP8QPA7</accession>
<evidence type="ECO:0000256" key="5">
    <source>
        <dbReference type="ARBA" id="ARBA00023136"/>
    </source>
</evidence>
<feature type="transmembrane region" description="Helical" evidence="6">
    <location>
        <begin position="216"/>
        <end position="238"/>
    </location>
</feature>
<protein>
    <submittedName>
        <fullName evidence="8">Type II secretion system F family protein</fullName>
    </submittedName>
</protein>
<keyword evidence="4 6" id="KW-1133">Transmembrane helix</keyword>
<reference evidence="9" key="1">
    <citation type="journal article" date="2019" name="Int. J. Syst. Evol. Microbiol.">
        <title>The Global Catalogue of Microorganisms (GCM) 10K type strain sequencing project: providing services to taxonomists for standard genome sequencing and annotation.</title>
        <authorList>
            <consortium name="The Broad Institute Genomics Platform"/>
            <consortium name="The Broad Institute Genome Sequencing Center for Infectious Disease"/>
            <person name="Wu L."/>
            <person name="Ma J."/>
        </authorList>
    </citation>
    <scope>NUCLEOTIDE SEQUENCE [LARGE SCALE GENOMIC DNA]</scope>
    <source>
        <strain evidence="9">JCM 17933</strain>
    </source>
</reference>
<feature type="domain" description="Type II secretion system protein GspF" evidence="7">
    <location>
        <begin position="111"/>
        <end position="231"/>
    </location>
</feature>
<keyword evidence="9" id="KW-1185">Reference proteome</keyword>
<comment type="caution">
    <text evidence="8">The sequence shown here is derived from an EMBL/GenBank/DDBJ whole genome shotgun (WGS) entry which is preliminary data.</text>
</comment>
<dbReference type="PANTHER" id="PTHR35007">
    <property type="entry name" value="INTEGRAL MEMBRANE PROTEIN-RELATED"/>
    <property type="match status" value="1"/>
</dbReference>
<evidence type="ECO:0000256" key="4">
    <source>
        <dbReference type="ARBA" id="ARBA00022989"/>
    </source>
</evidence>
<evidence type="ECO:0000256" key="6">
    <source>
        <dbReference type="SAM" id="Phobius"/>
    </source>
</evidence>
<evidence type="ECO:0000256" key="2">
    <source>
        <dbReference type="ARBA" id="ARBA00022475"/>
    </source>
</evidence>
<evidence type="ECO:0000313" key="9">
    <source>
        <dbReference type="Proteomes" id="UP001500503"/>
    </source>
</evidence>
<evidence type="ECO:0000256" key="1">
    <source>
        <dbReference type="ARBA" id="ARBA00004651"/>
    </source>
</evidence>
<dbReference type="EMBL" id="BAABHF010000039">
    <property type="protein sequence ID" value="GAA4506395.1"/>
    <property type="molecule type" value="Genomic_DNA"/>
</dbReference>
<evidence type="ECO:0000259" key="7">
    <source>
        <dbReference type="Pfam" id="PF00482"/>
    </source>
</evidence>
<keyword evidence="2" id="KW-1003">Cell membrane</keyword>
<evidence type="ECO:0000313" key="8">
    <source>
        <dbReference type="EMBL" id="GAA4506395.1"/>
    </source>
</evidence>